<sequence length="138" mass="15478">MLMAACWFFGGEDLRSRYSRIQHVDVVIRYLTQDADLDPEAVERELVVTGSDLMLLLDKRTREGVVHPSLPVPSPACTRVEASVLGTTLMHVTCVIMSNSHDTFWSRVTEVEGLGNFLQFSQLGSEIQREAGFESMPF</sequence>
<dbReference type="Proteomes" id="UP001214576">
    <property type="component" value="Unassembled WGS sequence"/>
</dbReference>
<gene>
    <name evidence="1" type="ORF">MG293_005504</name>
</gene>
<name>A0AAD4UDK7_OVIAM</name>
<evidence type="ECO:0000313" key="2">
    <source>
        <dbReference type="Proteomes" id="UP001214576"/>
    </source>
</evidence>
<evidence type="ECO:0000313" key="1">
    <source>
        <dbReference type="EMBL" id="KAI4545238.1"/>
    </source>
</evidence>
<dbReference type="EMBL" id="JAKZEL010000003">
    <property type="protein sequence ID" value="KAI4545238.1"/>
    <property type="molecule type" value="Genomic_DNA"/>
</dbReference>
<protein>
    <submittedName>
        <fullName evidence="1">Uncharacterized protein</fullName>
    </submittedName>
</protein>
<keyword evidence="2" id="KW-1185">Reference proteome</keyword>
<accession>A0AAD4UDK7</accession>
<proteinExistence type="predicted"/>
<organism evidence="1 2">
    <name type="scientific">Ovis ammon polii</name>
    <dbReference type="NCBI Taxonomy" id="230172"/>
    <lineage>
        <taxon>Eukaryota</taxon>
        <taxon>Metazoa</taxon>
        <taxon>Chordata</taxon>
        <taxon>Craniata</taxon>
        <taxon>Vertebrata</taxon>
        <taxon>Euteleostomi</taxon>
        <taxon>Mammalia</taxon>
        <taxon>Eutheria</taxon>
        <taxon>Laurasiatheria</taxon>
        <taxon>Artiodactyla</taxon>
        <taxon>Ruminantia</taxon>
        <taxon>Pecora</taxon>
        <taxon>Bovidae</taxon>
        <taxon>Caprinae</taxon>
        <taxon>Ovis</taxon>
    </lineage>
</organism>
<comment type="caution">
    <text evidence="1">The sequence shown here is derived from an EMBL/GenBank/DDBJ whole genome shotgun (WGS) entry which is preliminary data.</text>
</comment>
<dbReference type="AlphaFoldDB" id="A0AAD4UDK7"/>
<reference evidence="1" key="1">
    <citation type="submission" date="2022-03" db="EMBL/GenBank/DDBJ databases">
        <title>Genomic analyses of argali, domestic sheep and their hybrids provide insights into chromosomal evolution, heterosis and genetic basis of agronomic traits.</title>
        <authorList>
            <person name="Li M."/>
        </authorList>
    </citation>
    <scope>NUCLEOTIDE SEQUENCE</scope>
    <source>
        <strain evidence="1">CAU-MHL-2022a</strain>
        <tissue evidence="1">Skin</tissue>
    </source>
</reference>